<keyword evidence="3" id="KW-1185">Reference proteome</keyword>
<reference evidence="2 3" key="1">
    <citation type="submission" date="2018-11" db="EMBL/GenBank/DDBJ databases">
        <title>Flavobacterium sp. nov., YIM 102796 draft genome.</title>
        <authorList>
            <person name="Li G."/>
            <person name="Jiang Y."/>
        </authorList>
    </citation>
    <scope>NUCLEOTIDE SEQUENCE [LARGE SCALE GENOMIC DNA]</scope>
    <source>
        <strain evidence="2 3">YIM 102796</strain>
    </source>
</reference>
<feature type="signal peptide" evidence="1">
    <location>
        <begin position="1"/>
        <end position="32"/>
    </location>
</feature>
<evidence type="ECO:0000256" key="1">
    <source>
        <dbReference type="SAM" id="SignalP"/>
    </source>
</evidence>
<protein>
    <recommendedName>
        <fullName evidence="4">Lipoprotein</fullName>
    </recommendedName>
</protein>
<evidence type="ECO:0000313" key="2">
    <source>
        <dbReference type="EMBL" id="RRA96525.1"/>
    </source>
</evidence>
<dbReference type="EMBL" id="RQTJ01000003">
    <property type="protein sequence ID" value="RRA96525.1"/>
    <property type="molecule type" value="Genomic_DNA"/>
</dbReference>
<proteinExistence type="predicted"/>
<dbReference type="OrthoDB" id="1339516at2"/>
<sequence length="199" mass="23045">MTKTITSYLKKSKLYLMVVGFFSIFFLTSACHCDQEEDKIADNKVLVLKFNDNTNDFIEGKEYKFFNKADQFTVTVSKETTPDEIITNVTYTETNALLLKASTLPLPEKGKILIPQDFSNATAFERVETNDFVTPQNGYKEVESYILDESHFIDLWAKIQSLVKVREYLKSNPNQQIQVFFHQHSIENSQGNWIFILKN</sequence>
<evidence type="ECO:0008006" key="4">
    <source>
        <dbReference type="Google" id="ProtNLM"/>
    </source>
</evidence>
<dbReference type="RefSeq" id="WP_124898381.1">
    <property type="nucleotide sequence ID" value="NZ_RQTJ01000003.1"/>
</dbReference>
<gene>
    <name evidence="2" type="ORF">EG242_02710</name>
</gene>
<dbReference type="PROSITE" id="PS51257">
    <property type="entry name" value="PROKAR_LIPOPROTEIN"/>
    <property type="match status" value="1"/>
</dbReference>
<comment type="caution">
    <text evidence="2">The sequence shown here is derived from an EMBL/GenBank/DDBJ whole genome shotgun (WGS) entry which is preliminary data.</text>
</comment>
<dbReference type="AlphaFoldDB" id="A0A3P1B645"/>
<evidence type="ECO:0000313" key="3">
    <source>
        <dbReference type="Proteomes" id="UP000268372"/>
    </source>
</evidence>
<keyword evidence="1" id="KW-0732">Signal</keyword>
<name>A0A3P1B645_9FLAO</name>
<accession>A0A3P1B645</accession>
<feature type="chain" id="PRO_5018328091" description="Lipoprotein" evidence="1">
    <location>
        <begin position="33"/>
        <end position="199"/>
    </location>
</feature>
<dbReference type="Proteomes" id="UP000268372">
    <property type="component" value="Unassembled WGS sequence"/>
</dbReference>
<organism evidence="2 3">
    <name type="scientific">Paenimyroides viscosum</name>
    <dbReference type="NCBI Taxonomy" id="2488729"/>
    <lineage>
        <taxon>Bacteria</taxon>
        <taxon>Pseudomonadati</taxon>
        <taxon>Bacteroidota</taxon>
        <taxon>Flavobacteriia</taxon>
        <taxon>Flavobacteriales</taxon>
        <taxon>Flavobacteriaceae</taxon>
        <taxon>Paenimyroides</taxon>
    </lineage>
</organism>